<dbReference type="CDD" id="cd09645">
    <property type="entry name" value="Cas5_I-E"/>
    <property type="match status" value="1"/>
</dbReference>
<keyword evidence="1" id="KW-0051">Antiviral defense</keyword>
<dbReference type="AlphaFoldDB" id="A0A9W6PAD9"/>
<evidence type="ECO:0000313" key="2">
    <source>
        <dbReference type="EMBL" id="GLU49913.1"/>
    </source>
</evidence>
<dbReference type="Gene3D" id="3.30.70.2660">
    <property type="match status" value="1"/>
</dbReference>
<dbReference type="RefSeq" id="WP_285761456.1">
    <property type="nucleotide sequence ID" value="NZ_BSQG01000010.1"/>
</dbReference>
<dbReference type="Proteomes" id="UP001165092">
    <property type="component" value="Unassembled WGS sequence"/>
</dbReference>
<sequence length="256" mass="27715">MSGLLLRLAGPMQSWGEHSAFGERDTLPYPTRSGLIGMFAAAQGVQRGEPLERYAELELTVRVDRPGVRMVDFHTVGGGLPRDRTVPTAEGKRRGENQTTIVTRRSYLADAVFTVAVTGPATHDIADALLTPHWQPYLGRRSFVPDPLLVLRRSVADPVAELLGAVPLPYRRMSGTDAETVVDVLYERDPGGEGPERTLAVLSDVPRSFASASRRYATRRISIVPTGVPAALVSGTSGDYQDRVFAYAGLDTGESP</sequence>
<dbReference type="GO" id="GO:0043571">
    <property type="term" value="P:maintenance of CRISPR repeat elements"/>
    <property type="evidence" value="ECO:0007669"/>
    <property type="project" value="InterPro"/>
</dbReference>
<dbReference type="InterPro" id="IPR010147">
    <property type="entry name" value="CRISPR-assoc_prot_CasD"/>
</dbReference>
<dbReference type="Pfam" id="PF09704">
    <property type="entry name" value="Cas_Cas5d"/>
    <property type="match status" value="1"/>
</dbReference>
<proteinExistence type="predicted"/>
<dbReference type="GO" id="GO:0051607">
    <property type="term" value="P:defense response to virus"/>
    <property type="evidence" value="ECO:0007669"/>
    <property type="project" value="UniProtKB-KW"/>
</dbReference>
<dbReference type="EMBL" id="BSQG01000010">
    <property type="protein sequence ID" value="GLU49913.1"/>
    <property type="molecule type" value="Genomic_DNA"/>
</dbReference>
<comment type="caution">
    <text evidence="2">The sequence shown here is derived from an EMBL/GenBank/DDBJ whole genome shotgun (WGS) entry which is preliminary data.</text>
</comment>
<dbReference type="InterPro" id="IPR021124">
    <property type="entry name" value="CRISPR-assoc_prot_Cas5"/>
</dbReference>
<evidence type="ECO:0000256" key="1">
    <source>
        <dbReference type="ARBA" id="ARBA00023118"/>
    </source>
</evidence>
<dbReference type="NCBIfam" id="TIGR01868">
    <property type="entry name" value="casD_Cas5e"/>
    <property type="match status" value="1"/>
</dbReference>
<keyword evidence="3" id="KW-1185">Reference proteome</keyword>
<reference evidence="2" key="1">
    <citation type="submission" date="2023-02" db="EMBL/GenBank/DDBJ databases">
        <title>Nocardiopsis ansamitocini NBRC 112285.</title>
        <authorList>
            <person name="Ichikawa N."/>
            <person name="Sato H."/>
            <person name="Tonouchi N."/>
        </authorList>
    </citation>
    <scope>NUCLEOTIDE SEQUENCE</scope>
    <source>
        <strain evidence="2">NBRC 112285</strain>
    </source>
</reference>
<dbReference type="GO" id="GO:0003723">
    <property type="term" value="F:RNA binding"/>
    <property type="evidence" value="ECO:0007669"/>
    <property type="project" value="InterPro"/>
</dbReference>
<evidence type="ECO:0008006" key="4">
    <source>
        <dbReference type="Google" id="ProtNLM"/>
    </source>
</evidence>
<gene>
    <name evidence="2" type="ORF">Nans01_42640</name>
</gene>
<evidence type="ECO:0000313" key="3">
    <source>
        <dbReference type="Proteomes" id="UP001165092"/>
    </source>
</evidence>
<name>A0A9W6PAD9_9ACTN</name>
<dbReference type="NCBIfam" id="TIGR02593">
    <property type="entry name" value="CRISPR_cas5"/>
    <property type="match status" value="1"/>
</dbReference>
<organism evidence="2 3">
    <name type="scientific">Nocardiopsis ansamitocini</name>
    <dbReference type="NCBI Taxonomy" id="1670832"/>
    <lineage>
        <taxon>Bacteria</taxon>
        <taxon>Bacillati</taxon>
        <taxon>Actinomycetota</taxon>
        <taxon>Actinomycetes</taxon>
        <taxon>Streptosporangiales</taxon>
        <taxon>Nocardiopsidaceae</taxon>
        <taxon>Nocardiopsis</taxon>
    </lineage>
</organism>
<accession>A0A9W6PAD9</accession>
<dbReference type="InterPro" id="IPR013422">
    <property type="entry name" value="CRISPR-assoc_prot_Cas5_N"/>
</dbReference>
<protein>
    <recommendedName>
        <fullName evidence="4">Type I-E CRISPR-associated protein Cas5/CasD</fullName>
    </recommendedName>
</protein>